<comment type="caution">
    <text evidence="1">The sequence shown here is derived from an EMBL/GenBank/DDBJ whole genome shotgun (WGS) entry which is preliminary data.</text>
</comment>
<proteinExistence type="predicted"/>
<dbReference type="Proteomes" id="UP001254165">
    <property type="component" value="Unassembled WGS sequence"/>
</dbReference>
<dbReference type="RefSeq" id="WP_315626212.1">
    <property type="nucleotide sequence ID" value="NZ_JAUHMF010000005.1"/>
</dbReference>
<reference evidence="1 2" key="1">
    <citation type="submission" date="2023-07" db="EMBL/GenBank/DDBJ databases">
        <title>Novel species of Thermanaerothrix with wide hydrolytic capabilities.</title>
        <authorList>
            <person name="Zayulina K.S."/>
            <person name="Podosokorskaya O.A."/>
            <person name="Elcheninov A.G."/>
        </authorList>
    </citation>
    <scope>NUCLEOTIDE SEQUENCE [LARGE SCALE GENOMIC DNA]</scope>
    <source>
        <strain evidence="1 2">4228-RoL</strain>
    </source>
</reference>
<keyword evidence="2" id="KW-1185">Reference proteome</keyword>
<organism evidence="1 2">
    <name type="scientific">Thermanaerothrix solaris</name>
    <dbReference type="NCBI Taxonomy" id="3058434"/>
    <lineage>
        <taxon>Bacteria</taxon>
        <taxon>Bacillati</taxon>
        <taxon>Chloroflexota</taxon>
        <taxon>Anaerolineae</taxon>
        <taxon>Anaerolineales</taxon>
        <taxon>Anaerolineaceae</taxon>
        <taxon>Thermanaerothrix</taxon>
    </lineage>
</organism>
<dbReference type="EMBL" id="JAUHMF010000005">
    <property type="protein sequence ID" value="MDT8899484.1"/>
    <property type="molecule type" value="Genomic_DNA"/>
</dbReference>
<sequence length="121" mass="13362">MNPETNLHDDFGPILDGISIPDTVVLPPEVVMLLPWMSLAELKVVIAAVARLMQVGGAEPITLSEFEIMTGLDRKSVLDGIERAVKRGLLISYSIGRDAQEQEIVVFDVYPRFQKQQGGQE</sequence>
<evidence type="ECO:0000313" key="2">
    <source>
        <dbReference type="Proteomes" id="UP001254165"/>
    </source>
</evidence>
<gene>
    <name evidence="1" type="ORF">QYE77_14560</name>
</gene>
<protein>
    <submittedName>
        <fullName evidence="1">Uncharacterized protein</fullName>
    </submittedName>
</protein>
<accession>A0ABU3NRQ0</accession>
<evidence type="ECO:0000313" key="1">
    <source>
        <dbReference type="EMBL" id="MDT8899484.1"/>
    </source>
</evidence>
<name>A0ABU3NRQ0_9CHLR</name>